<evidence type="ECO:0000256" key="1">
    <source>
        <dbReference type="SAM" id="MobiDB-lite"/>
    </source>
</evidence>
<keyword evidence="2" id="KW-0472">Membrane</keyword>
<evidence type="ECO:0000313" key="5">
    <source>
        <dbReference type="Proteomes" id="UP001156398"/>
    </source>
</evidence>
<protein>
    <submittedName>
        <fullName evidence="4">DUF3040 domain-containing protein</fullName>
    </submittedName>
</protein>
<dbReference type="EMBL" id="JABXJJ020000027">
    <property type="protein sequence ID" value="MDI5971987.1"/>
    <property type="molecule type" value="Genomic_DNA"/>
</dbReference>
<gene>
    <name evidence="3" type="ORF">POF43_033840</name>
    <name evidence="4" type="ORF">POF50_022055</name>
</gene>
<accession>A0AA90H7I1</accession>
<feature type="transmembrane region" description="Helical" evidence="2">
    <location>
        <begin position="56"/>
        <end position="75"/>
    </location>
</feature>
<evidence type="ECO:0000256" key="2">
    <source>
        <dbReference type="SAM" id="Phobius"/>
    </source>
</evidence>
<keyword evidence="5" id="KW-1185">Reference proteome</keyword>
<evidence type="ECO:0000313" key="4">
    <source>
        <dbReference type="EMBL" id="MDI5971987.1"/>
    </source>
</evidence>
<dbReference type="RefSeq" id="WP_271316729.1">
    <property type="nucleotide sequence ID" value="NZ_JAAGKO020000106.1"/>
</dbReference>
<feature type="transmembrane region" description="Helical" evidence="2">
    <location>
        <begin position="81"/>
        <end position="101"/>
    </location>
</feature>
<dbReference type="Proteomes" id="UP001156398">
    <property type="component" value="Unassembled WGS sequence"/>
</dbReference>
<keyword evidence="2" id="KW-1133">Transmembrane helix</keyword>
<dbReference type="InterPro" id="IPR021401">
    <property type="entry name" value="DUF3040"/>
</dbReference>
<dbReference type="Pfam" id="PF11239">
    <property type="entry name" value="DUF3040"/>
    <property type="match status" value="1"/>
</dbReference>
<comment type="caution">
    <text evidence="4">The sequence shown here is derived from an EMBL/GenBank/DDBJ whole genome shotgun (WGS) entry which is preliminary data.</text>
</comment>
<organism evidence="4">
    <name type="scientific">Streptantibioticus silvisoli</name>
    <dbReference type="NCBI Taxonomy" id="2705255"/>
    <lineage>
        <taxon>Bacteria</taxon>
        <taxon>Bacillati</taxon>
        <taxon>Actinomycetota</taxon>
        <taxon>Actinomycetes</taxon>
        <taxon>Kitasatosporales</taxon>
        <taxon>Streptomycetaceae</taxon>
        <taxon>Streptantibioticus</taxon>
    </lineage>
</organism>
<feature type="compositionally biased region" description="Basic and acidic residues" evidence="1">
    <location>
        <begin position="33"/>
        <end position="43"/>
    </location>
</feature>
<dbReference type="AlphaFoldDB" id="A0AA90H7I1"/>
<keyword evidence="2" id="KW-0812">Transmembrane</keyword>
<name>A0AA90H7I1_9ACTN</name>
<proteinExistence type="predicted"/>
<reference evidence="4 5" key="1">
    <citation type="submission" date="2023-05" db="EMBL/GenBank/DDBJ databases">
        <title>Streptantibioticus silvisoli sp. nov., acidotolerant actinomycetes 1 from pine litter.</title>
        <authorList>
            <person name="Swiecimska M."/>
            <person name="Golinska P."/>
            <person name="Sangal V."/>
            <person name="Wachnowicz B."/>
            <person name="Goodfellow M."/>
        </authorList>
    </citation>
    <scope>NUCLEOTIDE SEQUENCE</scope>
    <source>
        <strain evidence="4">SL13</strain>
        <strain evidence="3 5">SL54</strain>
    </source>
</reference>
<sequence>MALSEKEGRALRAIEATLVANDPRWARQFTEPAPRDEAADGPRPHGPLGAVRPRHVVWAVLALGWVALLAVGVAISSPALTLTAIAVLLWAPLACVVATSFRS</sequence>
<dbReference type="EMBL" id="JAAGKO020000106">
    <property type="protein sequence ID" value="MDI5967648.1"/>
    <property type="molecule type" value="Genomic_DNA"/>
</dbReference>
<feature type="region of interest" description="Disordered" evidence="1">
    <location>
        <begin position="25"/>
        <end position="49"/>
    </location>
</feature>
<evidence type="ECO:0000313" key="3">
    <source>
        <dbReference type="EMBL" id="MDI5967648.1"/>
    </source>
</evidence>